<gene>
    <name evidence="1" type="ORF">CURHAP_LOCUS9544</name>
</gene>
<accession>A0A6J5TSM0</accession>
<organism evidence="1 2">
    <name type="scientific">Prunus armeniaca</name>
    <name type="common">Apricot</name>
    <name type="synonym">Armeniaca vulgaris</name>
    <dbReference type="NCBI Taxonomy" id="36596"/>
    <lineage>
        <taxon>Eukaryota</taxon>
        <taxon>Viridiplantae</taxon>
        <taxon>Streptophyta</taxon>
        <taxon>Embryophyta</taxon>
        <taxon>Tracheophyta</taxon>
        <taxon>Spermatophyta</taxon>
        <taxon>Magnoliopsida</taxon>
        <taxon>eudicotyledons</taxon>
        <taxon>Gunneridae</taxon>
        <taxon>Pentapetalae</taxon>
        <taxon>rosids</taxon>
        <taxon>fabids</taxon>
        <taxon>Rosales</taxon>
        <taxon>Rosaceae</taxon>
        <taxon>Amygdaloideae</taxon>
        <taxon>Amygdaleae</taxon>
        <taxon>Prunus</taxon>
    </lineage>
</organism>
<proteinExistence type="predicted"/>
<sequence>MTKSSLPFLHGGGFTKQIPVLSAFNSEDGGPHCLQQMEPTHVPLVAPILSGQAHLGWTSLPGLISRTILSFNLFLDWDKSNNL</sequence>
<name>A0A6J5TSM0_PRUAR</name>
<dbReference type="AlphaFoldDB" id="A0A6J5TSM0"/>
<evidence type="ECO:0000313" key="2">
    <source>
        <dbReference type="Proteomes" id="UP000507222"/>
    </source>
</evidence>
<evidence type="ECO:0000313" key="1">
    <source>
        <dbReference type="EMBL" id="CAB4266991.1"/>
    </source>
</evidence>
<reference evidence="1 2" key="1">
    <citation type="submission" date="2020-05" db="EMBL/GenBank/DDBJ databases">
        <authorList>
            <person name="Campoy J."/>
            <person name="Schneeberger K."/>
            <person name="Spophaly S."/>
        </authorList>
    </citation>
    <scope>NUCLEOTIDE SEQUENCE [LARGE SCALE GENOMIC DNA]</scope>
    <source>
        <strain evidence="1">PruArmRojPasFocal</strain>
    </source>
</reference>
<protein>
    <submittedName>
        <fullName evidence="1">Uncharacterized protein</fullName>
    </submittedName>
</protein>
<dbReference type="EMBL" id="CAEKDK010000001">
    <property type="protein sequence ID" value="CAB4266991.1"/>
    <property type="molecule type" value="Genomic_DNA"/>
</dbReference>
<dbReference type="Proteomes" id="UP000507222">
    <property type="component" value="Unassembled WGS sequence"/>
</dbReference>